<reference evidence="1" key="1">
    <citation type="submission" date="2018-01" db="EMBL/GenBank/DDBJ databases">
        <authorList>
            <person name="Clerissi C."/>
        </authorList>
    </citation>
    <scope>NUCLEOTIDE SEQUENCE</scope>
    <source>
        <strain evidence="1">Cupriavidus taiwanensis STM 8556</strain>
    </source>
</reference>
<name>A0A375DWJ8_9BURK</name>
<proteinExistence type="predicted"/>
<gene>
    <name evidence="1" type="ORF">CBM2613_A110125</name>
</gene>
<protein>
    <submittedName>
        <fullName evidence="1">Uncharacterized protein</fullName>
    </submittedName>
</protein>
<organism evidence="1">
    <name type="scientific">Cupriavidus taiwanensis</name>
    <dbReference type="NCBI Taxonomy" id="164546"/>
    <lineage>
        <taxon>Bacteria</taxon>
        <taxon>Pseudomonadati</taxon>
        <taxon>Pseudomonadota</taxon>
        <taxon>Betaproteobacteria</taxon>
        <taxon>Burkholderiales</taxon>
        <taxon>Burkholderiaceae</taxon>
        <taxon>Cupriavidus</taxon>
    </lineage>
</organism>
<accession>A0A375DWJ8</accession>
<dbReference type="Proteomes" id="UP000256952">
    <property type="component" value="Chromosome CBM2613_a"/>
</dbReference>
<dbReference type="EMBL" id="OFTH01000003">
    <property type="protein sequence ID" value="SOZ51934.1"/>
    <property type="molecule type" value="Genomic_DNA"/>
</dbReference>
<evidence type="ECO:0000313" key="1">
    <source>
        <dbReference type="EMBL" id="SOZ51934.1"/>
    </source>
</evidence>
<comment type="caution">
    <text evidence="1">The sequence shown here is derived from an EMBL/GenBank/DDBJ whole genome shotgun (WGS) entry which is preliminary data.</text>
</comment>
<dbReference type="AlphaFoldDB" id="A0A375DWJ8"/>
<sequence length="71" mass="7814">MATNQGVVGSNPASRATYAERRGLPETEALFLCRSVCAAKLVCAVLPRTRVMPCGRACRLLVSKNHHWNHH</sequence>